<keyword evidence="2" id="KW-0378">Hydrolase</keyword>
<dbReference type="InterPro" id="IPR022742">
    <property type="entry name" value="Hydrolase_4"/>
</dbReference>
<evidence type="ECO:0000313" key="3">
    <source>
        <dbReference type="Proteomes" id="UP001155241"/>
    </source>
</evidence>
<dbReference type="RefSeq" id="WP_252854906.1">
    <property type="nucleotide sequence ID" value="NZ_JAMXLR010000077.1"/>
</dbReference>
<comment type="caution">
    <text evidence="2">The sequence shown here is derived from an EMBL/GenBank/DDBJ whole genome shotgun (WGS) entry which is preliminary data.</text>
</comment>
<dbReference type="Gene3D" id="3.40.50.1820">
    <property type="entry name" value="alpha/beta hydrolase"/>
    <property type="match status" value="1"/>
</dbReference>
<sequence>MPHLSLNPIRAVERLLVYPSPSTSTGDWSPKWIENEDVFFPSADGTELHGWFVPHPEPKHVILYSHGNNEHVGNQVNQLLRLQSMLDATVFVYDYRGYGKSKGRPTEKGLIADGLAAHEWLLKRTGMAADDVILMGRSLGGGISVAIAAERSAKAVVLHATFPRMVDAASYNYPWLPVKTLMRDRYDSLERIQRYEGPVFQSHRTTDEVVPVALARQLTDRAPGYLKQFFEIPSGRHNEPLPPDYYTALDKFLNRVERSHSFHNSDTQQLDDSSHVLQAN</sequence>
<dbReference type="GO" id="GO:0016787">
    <property type="term" value="F:hydrolase activity"/>
    <property type="evidence" value="ECO:0007669"/>
    <property type="project" value="UniProtKB-KW"/>
</dbReference>
<keyword evidence="3" id="KW-1185">Reference proteome</keyword>
<gene>
    <name evidence="2" type="ORF">NG895_23090</name>
</gene>
<evidence type="ECO:0000259" key="1">
    <source>
        <dbReference type="Pfam" id="PF12146"/>
    </source>
</evidence>
<dbReference type="EMBL" id="JAMXLR010000077">
    <property type="protein sequence ID" value="MCO6046794.1"/>
    <property type="molecule type" value="Genomic_DNA"/>
</dbReference>
<evidence type="ECO:0000313" key="2">
    <source>
        <dbReference type="EMBL" id="MCO6046794.1"/>
    </source>
</evidence>
<dbReference type="PANTHER" id="PTHR12277:SF81">
    <property type="entry name" value="PROTEIN ABHD13"/>
    <property type="match status" value="1"/>
</dbReference>
<feature type="domain" description="Serine aminopeptidase S33" evidence="1">
    <location>
        <begin position="57"/>
        <end position="164"/>
    </location>
</feature>
<name>A0A9X2FDT5_9BACT</name>
<protein>
    <submittedName>
        <fullName evidence="2">Alpha/beta hydrolase</fullName>
    </submittedName>
</protein>
<dbReference type="PANTHER" id="PTHR12277">
    <property type="entry name" value="ALPHA/BETA HYDROLASE DOMAIN-CONTAINING PROTEIN"/>
    <property type="match status" value="1"/>
</dbReference>
<reference evidence="2" key="1">
    <citation type="submission" date="2022-06" db="EMBL/GenBank/DDBJ databases">
        <title>Aeoliella straminimaris, a novel planctomycete from sediments.</title>
        <authorList>
            <person name="Vitorino I.R."/>
            <person name="Lage O.M."/>
        </authorList>
    </citation>
    <scope>NUCLEOTIDE SEQUENCE</scope>
    <source>
        <strain evidence="2">ICT_H6.2</strain>
    </source>
</reference>
<organism evidence="2 3">
    <name type="scientific">Aeoliella straminimaris</name>
    <dbReference type="NCBI Taxonomy" id="2954799"/>
    <lineage>
        <taxon>Bacteria</taxon>
        <taxon>Pseudomonadati</taxon>
        <taxon>Planctomycetota</taxon>
        <taxon>Planctomycetia</taxon>
        <taxon>Pirellulales</taxon>
        <taxon>Lacipirellulaceae</taxon>
        <taxon>Aeoliella</taxon>
    </lineage>
</organism>
<dbReference type="SUPFAM" id="SSF53474">
    <property type="entry name" value="alpha/beta-Hydrolases"/>
    <property type="match status" value="1"/>
</dbReference>
<dbReference type="Proteomes" id="UP001155241">
    <property type="component" value="Unassembled WGS sequence"/>
</dbReference>
<proteinExistence type="predicted"/>
<dbReference type="AlphaFoldDB" id="A0A9X2FDT5"/>
<dbReference type="InterPro" id="IPR029058">
    <property type="entry name" value="AB_hydrolase_fold"/>
</dbReference>
<accession>A0A9X2FDT5</accession>
<dbReference type="Pfam" id="PF12146">
    <property type="entry name" value="Hydrolase_4"/>
    <property type="match status" value="1"/>
</dbReference>